<organism evidence="2 3">
    <name type="scientific">Virgibacillus salarius</name>
    <dbReference type="NCBI Taxonomy" id="447199"/>
    <lineage>
        <taxon>Bacteria</taxon>
        <taxon>Bacillati</taxon>
        <taxon>Bacillota</taxon>
        <taxon>Bacilli</taxon>
        <taxon>Bacillales</taxon>
        <taxon>Bacillaceae</taxon>
        <taxon>Virgibacillus</taxon>
    </lineage>
</organism>
<evidence type="ECO:0000313" key="3">
    <source>
        <dbReference type="Proteomes" id="UP000675284"/>
    </source>
</evidence>
<dbReference type="AlphaFoldDB" id="A0A941IAN5"/>
<accession>A0A941IAN5</accession>
<gene>
    <name evidence="2" type="ORF">KCX74_19160</name>
</gene>
<evidence type="ECO:0000259" key="1">
    <source>
        <dbReference type="Pfam" id="PF13683"/>
    </source>
</evidence>
<dbReference type="InterPro" id="IPR050900">
    <property type="entry name" value="Transposase_IS3/IS150/IS904"/>
</dbReference>
<name>A0A941IAN5_9BACI</name>
<dbReference type="GO" id="GO:0015074">
    <property type="term" value="P:DNA integration"/>
    <property type="evidence" value="ECO:0007669"/>
    <property type="project" value="InterPro"/>
</dbReference>
<dbReference type="PANTHER" id="PTHR46889:SF4">
    <property type="entry name" value="TRANSPOSASE INSO FOR INSERTION SEQUENCE ELEMENT IS911B-RELATED"/>
    <property type="match status" value="1"/>
</dbReference>
<dbReference type="Pfam" id="PF13683">
    <property type="entry name" value="rve_3"/>
    <property type="match status" value="1"/>
</dbReference>
<reference evidence="2" key="1">
    <citation type="submission" date="2021-04" db="EMBL/GenBank/DDBJ databases">
        <title>Isolation and polyphasic classification of algal microorganism.</title>
        <authorList>
            <person name="Wang S."/>
        </authorList>
    </citation>
    <scope>NUCLEOTIDE SEQUENCE</scope>
    <source>
        <strain evidence="2">720a</strain>
    </source>
</reference>
<dbReference type="SUPFAM" id="SSF53098">
    <property type="entry name" value="Ribonuclease H-like"/>
    <property type="match status" value="1"/>
</dbReference>
<proteinExistence type="predicted"/>
<dbReference type="InterPro" id="IPR001584">
    <property type="entry name" value="Integrase_cat-core"/>
</dbReference>
<keyword evidence="3" id="KW-1185">Reference proteome</keyword>
<dbReference type="PANTHER" id="PTHR46889">
    <property type="entry name" value="TRANSPOSASE INSF FOR INSERTION SEQUENCE IS3B-RELATED"/>
    <property type="match status" value="1"/>
</dbReference>
<dbReference type="InterPro" id="IPR012337">
    <property type="entry name" value="RNaseH-like_sf"/>
</dbReference>
<evidence type="ECO:0000313" key="2">
    <source>
        <dbReference type="EMBL" id="MBR7798139.1"/>
    </source>
</evidence>
<protein>
    <submittedName>
        <fullName evidence="2">Integrase core domain-containing protein</fullName>
    </submittedName>
</protein>
<comment type="caution">
    <text evidence="2">The sequence shown here is derived from an EMBL/GenBank/DDBJ whole genome shotgun (WGS) entry which is preliminary data.</text>
</comment>
<sequence length="78" mass="9373">MTTVADITNSMSRVGKCIDNTPIENFFGHFKARCYDLKQYKSDEELLQGIDRYIQFYNEERYQEKLNSLLEYRYKAVE</sequence>
<dbReference type="Proteomes" id="UP000675284">
    <property type="component" value="Unassembled WGS sequence"/>
</dbReference>
<feature type="domain" description="Integrase catalytic" evidence="1">
    <location>
        <begin position="6"/>
        <end position="67"/>
    </location>
</feature>
<dbReference type="EMBL" id="JAGSOT010000091">
    <property type="protein sequence ID" value="MBR7798139.1"/>
    <property type="molecule type" value="Genomic_DNA"/>
</dbReference>